<dbReference type="AlphaFoldDB" id="A0A1X7VGI5"/>
<protein>
    <recommendedName>
        <fullName evidence="2">Reverse transcriptase domain-containing protein</fullName>
    </recommendedName>
</protein>
<evidence type="ECO:0000313" key="1">
    <source>
        <dbReference type="EnsemblMetazoa" id="Aqu2.1.38884_001"/>
    </source>
</evidence>
<dbReference type="STRING" id="400682.A0A1X7VGI5"/>
<evidence type="ECO:0008006" key="2">
    <source>
        <dbReference type="Google" id="ProtNLM"/>
    </source>
</evidence>
<sequence>MFPPTLRVIFLTFSLFKFSDHFPISFSIRALLPKVHLSTTDKCFNFTKANYDAMFEFLLDWDFSECLDSSDVKVIWSQIELAICSAISKFVPLCSPTRRFSHLPKWFNSELRHKVNGDWTLVRRLRSHPTLHLSDNVSLSSVKLDYDVAKTKSQFITDLVSKSGQSGIYSHIRSLKKQDLLPPCVFLDSISASSNTDKAELFNMYFHSVYSSASTCHSPPDNEVSPNITDFMVSVGDTFKVLSELNPTKAMGIDGISHAVLKHCATPLCTPLSHLLCESLKSACFPSDWKVHNISPIFKSGDKTSVRNYRPISLLNSV</sequence>
<dbReference type="eggNOG" id="KOG1075">
    <property type="taxonomic scope" value="Eukaryota"/>
</dbReference>
<proteinExistence type="predicted"/>
<organism evidence="1">
    <name type="scientific">Amphimedon queenslandica</name>
    <name type="common">Sponge</name>
    <dbReference type="NCBI Taxonomy" id="400682"/>
    <lineage>
        <taxon>Eukaryota</taxon>
        <taxon>Metazoa</taxon>
        <taxon>Porifera</taxon>
        <taxon>Demospongiae</taxon>
        <taxon>Heteroscleromorpha</taxon>
        <taxon>Haplosclerida</taxon>
        <taxon>Niphatidae</taxon>
        <taxon>Amphimedon</taxon>
    </lineage>
</organism>
<accession>A0A1X7VGI5</accession>
<dbReference type="OMA" id="VESWATF"/>
<dbReference type="PANTHER" id="PTHR47510:SF3">
    <property type="entry name" value="ENDO_EXONUCLEASE_PHOSPHATASE DOMAIN-CONTAINING PROTEIN"/>
    <property type="match status" value="1"/>
</dbReference>
<dbReference type="PANTHER" id="PTHR47510">
    <property type="entry name" value="REVERSE TRANSCRIPTASE DOMAIN-CONTAINING PROTEIN"/>
    <property type="match status" value="1"/>
</dbReference>
<reference evidence="1" key="1">
    <citation type="submission" date="2017-05" db="UniProtKB">
        <authorList>
            <consortium name="EnsemblMetazoa"/>
        </authorList>
    </citation>
    <scope>IDENTIFICATION</scope>
</reference>
<dbReference type="EnsemblMetazoa" id="Aqu2.1.38884_001">
    <property type="protein sequence ID" value="Aqu2.1.38884_001"/>
    <property type="gene ID" value="Aqu2.1.38884"/>
</dbReference>
<name>A0A1X7VGI5_AMPQE</name>
<dbReference type="InParanoid" id="A0A1X7VGI5"/>
<dbReference type="OrthoDB" id="6154567at2759"/>